<dbReference type="AlphaFoldDB" id="C7Q461"/>
<feature type="transmembrane region" description="Helical" evidence="1">
    <location>
        <begin position="30"/>
        <end position="47"/>
    </location>
</feature>
<sequence length="124" mass="14099">MIIQGILLVIAAVFLLLFIRNWYSVQTVALKRLAFLVFIALMVVAILRPNWVNSVAHKVGVGRGTDLVLYVLAVAFVFVSVNTYFRLKTQETRFTELARAIAVRDATELNARRLGRRPVREGRR</sequence>
<name>C7Q461_CATAD</name>
<gene>
    <name evidence="2" type="ordered locus">Caci_0993</name>
</gene>
<proteinExistence type="predicted"/>
<protein>
    <recommendedName>
        <fullName evidence="4">DUF2304 domain-containing protein</fullName>
    </recommendedName>
</protein>
<dbReference type="InterPro" id="IPR019277">
    <property type="entry name" value="DUF2304"/>
</dbReference>
<dbReference type="STRING" id="479433.Caci_0993"/>
<accession>C7Q461</accession>
<keyword evidence="1" id="KW-1133">Transmembrane helix</keyword>
<dbReference type="InParanoid" id="C7Q461"/>
<organism evidence="2 3">
    <name type="scientific">Catenulispora acidiphila (strain DSM 44928 / JCM 14897 / NBRC 102108 / NRRL B-24433 / ID139908)</name>
    <dbReference type="NCBI Taxonomy" id="479433"/>
    <lineage>
        <taxon>Bacteria</taxon>
        <taxon>Bacillati</taxon>
        <taxon>Actinomycetota</taxon>
        <taxon>Actinomycetes</taxon>
        <taxon>Catenulisporales</taxon>
        <taxon>Catenulisporaceae</taxon>
        <taxon>Catenulispora</taxon>
    </lineage>
</organism>
<dbReference type="OrthoDB" id="8904808at2"/>
<dbReference type="KEGG" id="cai:Caci_0993"/>
<evidence type="ECO:0000313" key="2">
    <source>
        <dbReference type="EMBL" id="ACU69921.1"/>
    </source>
</evidence>
<dbReference type="HOGENOM" id="CLU_140283_0_0_11"/>
<dbReference type="eggNOG" id="COG2456">
    <property type="taxonomic scope" value="Bacteria"/>
</dbReference>
<evidence type="ECO:0000313" key="3">
    <source>
        <dbReference type="Proteomes" id="UP000000851"/>
    </source>
</evidence>
<dbReference type="EMBL" id="CP001700">
    <property type="protein sequence ID" value="ACU69921.1"/>
    <property type="molecule type" value="Genomic_DNA"/>
</dbReference>
<reference evidence="2 3" key="1">
    <citation type="journal article" date="2009" name="Stand. Genomic Sci.">
        <title>Complete genome sequence of Catenulispora acidiphila type strain (ID 139908).</title>
        <authorList>
            <person name="Copeland A."/>
            <person name="Lapidus A."/>
            <person name="Glavina Del Rio T."/>
            <person name="Nolan M."/>
            <person name="Lucas S."/>
            <person name="Chen F."/>
            <person name="Tice H."/>
            <person name="Cheng J.F."/>
            <person name="Bruce D."/>
            <person name="Goodwin L."/>
            <person name="Pitluck S."/>
            <person name="Mikhailova N."/>
            <person name="Pati A."/>
            <person name="Ivanova N."/>
            <person name="Mavromatis K."/>
            <person name="Chen A."/>
            <person name="Palaniappan K."/>
            <person name="Chain P."/>
            <person name="Land M."/>
            <person name="Hauser L."/>
            <person name="Chang Y.J."/>
            <person name="Jeffries C.D."/>
            <person name="Chertkov O."/>
            <person name="Brettin T."/>
            <person name="Detter J.C."/>
            <person name="Han C."/>
            <person name="Ali Z."/>
            <person name="Tindall B.J."/>
            <person name="Goker M."/>
            <person name="Bristow J."/>
            <person name="Eisen J.A."/>
            <person name="Markowitz V."/>
            <person name="Hugenholtz P."/>
            <person name="Kyrpides N.C."/>
            <person name="Klenk H.P."/>
        </authorList>
    </citation>
    <scope>NUCLEOTIDE SEQUENCE [LARGE SCALE GENOMIC DNA]</scope>
    <source>
        <strain evidence="3">DSM 44928 / JCM 14897 / NBRC 102108 / NRRL B-24433 / ID139908</strain>
    </source>
</reference>
<dbReference type="Proteomes" id="UP000000851">
    <property type="component" value="Chromosome"/>
</dbReference>
<keyword evidence="3" id="KW-1185">Reference proteome</keyword>
<evidence type="ECO:0008006" key="4">
    <source>
        <dbReference type="Google" id="ProtNLM"/>
    </source>
</evidence>
<evidence type="ECO:0000256" key="1">
    <source>
        <dbReference type="SAM" id="Phobius"/>
    </source>
</evidence>
<feature type="transmembrane region" description="Helical" evidence="1">
    <location>
        <begin position="67"/>
        <end position="85"/>
    </location>
</feature>
<dbReference type="RefSeq" id="WP_012785215.1">
    <property type="nucleotide sequence ID" value="NC_013131.1"/>
</dbReference>
<dbReference type="Pfam" id="PF10066">
    <property type="entry name" value="DUF2304"/>
    <property type="match status" value="1"/>
</dbReference>
<keyword evidence="1" id="KW-0472">Membrane</keyword>
<feature type="transmembrane region" description="Helical" evidence="1">
    <location>
        <begin position="6"/>
        <end position="23"/>
    </location>
</feature>
<keyword evidence="1" id="KW-0812">Transmembrane</keyword>